<gene>
    <name evidence="2" type="ORF">MtrunA17_Chr5g0429011</name>
</gene>
<sequence length="71" mass="8101">MGNTERIESMKEWFKSSQALLSMLLVQIFATGMQLLSRVILVQGTYIFALIAYRHIVAAICVAPFALYFER</sequence>
<name>A0A396HV54_MEDTR</name>
<keyword evidence="1" id="KW-1133">Transmembrane helix</keyword>
<feature type="transmembrane region" description="Helical" evidence="1">
    <location>
        <begin position="46"/>
        <end position="69"/>
    </location>
</feature>
<keyword evidence="1" id="KW-0812">Transmembrane</keyword>
<evidence type="ECO:0008006" key="4">
    <source>
        <dbReference type="Google" id="ProtNLM"/>
    </source>
</evidence>
<dbReference type="Proteomes" id="UP000265566">
    <property type="component" value="Chromosome 5"/>
</dbReference>
<evidence type="ECO:0000256" key="1">
    <source>
        <dbReference type="SAM" id="Phobius"/>
    </source>
</evidence>
<dbReference type="EMBL" id="PSQE01000005">
    <property type="protein sequence ID" value="RHN56393.1"/>
    <property type="molecule type" value="Genomic_DNA"/>
</dbReference>
<accession>A0A396HV54</accession>
<organism evidence="2 3">
    <name type="scientific">Medicago truncatula</name>
    <name type="common">Barrel medic</name>
    <name type="synonym">Medicago tribuloides</name>
    <dbReference type="NCBI Taxonomy" id="3880"/>
    <lineage>
        <taxon>Eukaryota</taxon>
        <taxon>Viridiplantae</taxon>
        <taxon>Streptophyta</taxon>
        <taxon>Embryophyta</taxon>
        <taxon>Tracheophyta</taxon>
        <taxon>Spermatophyta</taxon>
        <taxon>Magnoliopsida</taxon>
        <taxon>eudicotyledons</taxon>
        <taxon>Gunneridae</taxon>
        <taxon>Pentapetalae</taxon>
        <taxon>rosids</taxon>
        <taxon>fabids</taxon>
        <taxon>Fabales</taxon>
        <taxon>Fabaceae</taxon>
        <taxon>Papilionoideae</taxon>
        <taxon>50 kb inversion clade</taxon>
        <taxon>NPAAA clade</taxon>
        <taxon>Hologalegina</taxon>
        <taxon>IRL clade</taxon>
        <taxon>Trifolieae</taxon>
        <taxon>Medicago</taxon>
    </lineage>
</organism>
<comment type="caution">
    <text evidence="2">The sequence shown here is derived from an EMBL/GenBank/DDBJ whole genome shotgun (WGS) entry which is preliminary data.</text>
</comment>
<evidence type="ECO:0000313" key="3">
    <source>
        <dbReference type="Proteomes" id="UP000265566"/>
    </source>
</evidence>
<feature type="transmembrane region" description="Helical" evidence="1">
    <location>
        <begin position="20"/>
        <end position="40"/>
    </location>
</feature>
<dbReference type="AlphaFoldDB" id="A0A396HV54"/>
<evidence type="ECO:0000313" key="2">
    <source>
        <dbReference type="EMBL" id="RHN56393.1"/>
    </source>
</evidence>
<dbReference type="Gramene" id="rna31785">
    <property type="protein sequence ID" value="RHN56393.1"/>
    <property type="gene ID" value="gene31785"/>
</dbReference>
<reference evidence="3" key="1">
    <citation type="journal article" date="2018" name="Nat. Plants">
        <title>Whole-genome landscape of Medicago truncatula symbiotic genes.</title>
        <authorList>
            <person name="Pecrix Y."/>
            <person name="Staton S.E."/>
            <person name="Sallet E."/>
            <person name="Lelandais-Briere C."/>
            <person name="Moreau S."/>
            <person name="Carrere S."/>
            <person name="Blein T."/>
            <person name="Jardinaud M.F."/>
            <person name="Latrasse D."/>
            <person name="Zouine M."/>
            <person name="Zahm M."/>
            <person name="Kreplak J."/>
            <person name="Mayjonade B."/>
            <person name="Satge C."/>
            <person name="Perez M."/>
            <person name="Cauet S."/>
            <person name="Marande W."/>
            <person name="Chantry-Darmon C."/>
            <person name="Lopez-Roques C."/>
            <person name="Bouchez O."/>
            <person name="Berard A."/>
            <person name="Debelle F."/>
            <person name="Munos S."/>
            <person name="Bendahmane A."/>
            <person name="Berges H."/>
            <person name="Niebel A."/>
            <person name="Buitink J."/>
            <person name="Frugier F."/>
            <person name="Benhamed M."/>
            <person name="Crespi M."/>
            <person name="Gouzy J."/>
            <person name="Gamas P."/>
        </authorList>
    </citation>
    <scope>NUCLEOTIDE SEQUENCE [LARGE SCALE GENOMIC DNA]</scope>
    <source>
        <strain evidence="3">cv. Jemalong A17</strain>
    </source>
</reference>
<keyword evidence="1" id="KW-0472">Membrane</keyword>
<protein>
    <recommendedName>
        <fullName evidence="4">WAT1-related protein</fullName>
    </recommendedName>
</protein>
<proteinExistence type="predicted"/>